<feature type="region of interest" description="Disordered" evidence="2">
    <location>
        <begin position="251"/>
        <end position="293"/>
    </location>
</feature>
<dbReference type="Proteomes" id="UP000008524">
    <property type="component" value="Chromosome 11"/>
</dbReference>
<dbReference type="GO" id="GO:0003676">
    <property type="term" value="F:nucleic acid binding"/>
    <property type="evidence" value="ECO:0000255"/>
    <property type="project" value="GeneDB"/>
</dbReference>
<dbReference type="STRING" id="185431.Q385A7"/>
<dbReference type="InterPro" id="IPR001878">
    <property type="entry name" value="Znf_CCHC"/>
</dbReference>
<dbReference type="InParanoid" id="Q385A7"/>
<dbReference type="OrthoDB" id="8026949at2759"/>
<dbReference type="VEuPathDB" id="TriTrypDB:Tb927.11.6620"/>
<sequence>MQEGKSIKPNGLVRCSLHGLLRFSTHCNALPVFDADQVVTGYIYQCKDGGRCMVEDTSADASARRQTPRERAESRSEAAPKKLVIDGEPSDTKPAMVSDADGAGSRQQACKSETQRGPSRYYDLATQRAVGPIKKVCWVCGMEGHEKPDCHNSLCKTCHSVRRHHHICQEVQTSPFVTICSGDTRSKEMLAVQCTSCSGFGHFDCSPRLEPSFPSCCFCGEEGHNVFNCESRARTVADPWVNAALALERSGVPSRRRDRGADSTGSYASPSRSWGRHDYRGRGDGRSYPRDGVYNEIVNPYRHHEREYHAGHSGSYHNPPRYASRDGSWRRRENQNDGGSANASYDYRGDRMHESDDRNHSHSHRHHNTNYATEHMPQREYMDSRGSRQRVPVLDCRYQPRSGNSNRTKNYTDDDEYYDKFF</sequence>
<gene>
    <name evidence="4" type="ORF">Tb11.02.4470</name>
</gene>
<dbReference type="GO" id="GO:0005730">
    <property type="term" value="C:nucleolus"/>
    <property type="evidence" value="ECO:0000314"/>
    <property type="project" value="GeneDB"/>
</dbReference>
<dbReference type="PROSITE" id="PS50158">
    <property type="entry name" value="ZF_CCHC"/>
    <property type="match status" value="1"/>
</dbReference>
<feature type="compositionally biased region" description="Basic and acidic residues" evidence="2">
    <location>
        <begin position="275"/>
        <end position="289"/>
    </location>
</feature>
<feature type="compositionally biased region" description="Polar residues" evidence="2">
    <location>
        <begin position="263"/>
        <end position="272"/>
    </location>
</feature>
<feature type="region of interest" description="Disordered" evidence="2">
    <location>
        <begin position="57"/>
        <end position="115"/>
    </location>
</feature>
<name>Q385A7_TRYB2</name>
<reference evidence="4 5" key="1">
    <citation type="journal article" date="2005" name="Science">
        <title>Comparative genomics of trypanosomatid parasitic protozoa.</title>
        <authorList>
            <person name="El-Sayed N.M."/>
            <person name="Myler P.J."/>
            <person name="Blandin G."/>
            <person name="Berriman M."/>
            <person name="Crabtree J."/>
            <person name="Aggarwal G."/>
            <person name="Caler E."/>
            <person name="Renauld H."/>
            <person name="Worthey E.A."/>
            <person name="Hertz-Fowler C."/>
            <person name="Ghedin E."/>
            <person name="Peacock C."/>
            <person name="Bartholomeu D.C."/>
            <person name="Haas B.J."/>
            <person name="Tran A.N."/>
            <person name="Wortman J.R."/>
            <person name="Alsmark U.C."/>
            <person name="Angiuoli S."/>
            <person name="Anupama A."/>
            <person name="Badger J."/>
            <person name="Bringaud F."/>
            <person name="Cadag E."/>
            <person name="Carlton J.M."/>
            <person name="Cerqueira G.C."/>
            <person name="Creasy T."/>
            <person name="Delcher A.L."/>
            <person name="Djikeng A."/>
            <person name="Embley T.M."/>
            <person name="Hauser C."/>
            <person name="Ivens A.C."/>
            <person name="Kummerfeld S.K."/>
            <person name="Pereira-Leal J.B."/>
            <person name="Nilsson D."/>
            <person name="Peterson J."/>
            <person name="Salzberg S.L."/>
            <person name="Shallom J."/>
            <person name="Silva J.C."/>
            <person name="Sundaram J."/>
            <person name="Westenberger S."/>
            <person name="White O."/>
            <person name="Melville S.E."/>
            <person name="Donelson J.E."/>
            <person name="Andersson B."/>
            <person name="Stuart K.D."/>
            <person name="Hall N."/>
        </authorList>
    </citation>
    <scope>NUCLEOTIDE SEQUENCE [LARGE SCALE GENOMIC DNA]</scope>
    <source>
        <strain evidence="4 5">927/4 GUTat10.1</strain>
    </source>
</reference>
<dbReference type="GeneID" id="3665824"/>
<evidence type="ECO:0000259" key="3">
    <source>
        <dbReference type="PROSITE" id="PS50158"/>
    </source>
</evidence>
<dbReference type="GO" id="GO:0008270">
    <property type="term" value="F:zinc ion binding"/>
    <property type="evidence" value="ECO:0007669"/>
    <property type="project" value="UniProtKB-KW"/>
</dbReference>
<keyword evidence="1" id="KW-0863">Zinc-finger</keyword>
<dbReference type="GO" id="GO:0031981">
    <property type="term" value="C:nuclear lumen"/>
    <property type="evidence" value="ECO:0006056"/>
    <property type="project" value="Others"/>
</dbReference>
<protein>
    <submittedName>
        <fullName evidence="4">Nucleic acid binding protein, putative</fullName>
    </submittedName>
</protein>
<dbReference type="GO" id="GO:0005634">
    <property type="term" value="C:nucleus"/>
    <property type="evidence" value="ECO:0000314"/>
    <property type="project" value="GeneDB"/>
</dbReference>
<dbReference type="eggNOG" id="ENOG502S6IB">
    <property type="taxonomic scope" value="Eukaryota"/>
</dbReference>
<feature type="compositionally biased region" description="Basic and acidic residues" evidence="2">
    <location>
        <begin position="376"/>
        <end position="386"/>
    </location>
</feature>
<evidence type="ECO:0000256" key="1">
    <source>
        <dbReference type="PROSITE-ProRule" id="PRU00047"/>
    </source>
</evidence>
<feature type="domain" description="CCHC-type" evidence="3">
    <location>
        <begin position="137"/>
        <end position="150"/>
    </location>
</feature>
<dbReference type="KEGG" id="tbr:Tb11.02.4470"/>
<evidence type="ECO:0000256" key="2">
    <source>
        <dbReference type="SAM" id="MobiDB-lite"/>
    </source>
</evidence>
<feature type="region of interest" description="Disordered" evidence="2">
    <location>
        <begin position="309"/>
        <end position="414"/>
    </location>
</feature>
<dbReference type="SMART" id="SM00343">
    <property type="entry name" value="ZnF_C2HC"/>
    <property type="match status" value="2"/>
</dbReference>
<feature type="compositionally biased region" description="Basic and acidic residues" evidence="2">
    <location>
        <begin position="323"/>
        <end position="335"/>
    </location>
</feature>
<dbReference type="EMBL" id="CH464491">
    <property type="protein sequence ID" value="EAN79624.1"/>
    <property type="molecule type" value="Genomic_DNA"/>
</dbReference>
<keyword evidence="1" id="KW-0479">Metal-binding</keyword>
<dbReference type="RefSeq" id="XP_828736.1">
    <property type="nucleotide sequence ID" value="XM_823643.1"/>
</dbReference>
<accession>Q385A7</accession>
<evidence type="ECO:0000313" key="5">
    <source>
        <dbReference type="Proteomes" id="UP000008524"/>
    </source>
</evidence>
<proteinExistence type="predicted"/>
<dbReference type="GO" id="GO:0005819">
    <property type="term" value="C:spindle"/>
    <property type="evidence" value="ECO:0000314"/>
    <property type="project" value="GeneDB"/>
</dbReference>
<keyword evidence="1" id="KW-0862">Zinc</keyword>
<organism evidence="4 5">
    <name type="scientific">Trypanosoma brucei brucei (strain 927/4 GUTat10.1)</name>
    <dbReference type="NCBI Taxonomy" id="185431"/>
    <lineage>
        <taxon>Eukaryota</taxon>
        <taxon>Discoba</taxon>
        <taxon>Euglenozoa</taxon>
        <taxon>Kinetoplastea</taxon>
        <taxon>Metakinetoplastina</taxon>
        <taxon>Trypanosomatida</taxon>
        <taxon>Trypanosomatidae</taxon>
        <taxon>Trypanosoma</taxon>
    </lineage>
</organism>
<feature type="compositionally biased region" description="Basic and acidic residues" evidence="2">
    <location>
        <begin position="347"/>
        <end position="360"/>
    </location>
</feature>
<dbReference type="AlphaFoldDB" id="Q385A7"/>
<dbReference type="PaxDb" id="5691-EAN79624"/>
<feature type="compositionally biased region" description="Polar residues" evidence="2">
    <location>
        <begin position="105"/>
        <end position="115"/>
    </location>
</feature>
<evidence type="ECO:0000313" key="4">
    <source>
        <dbReference type="EMBL" id="EAN79624.1"/>
    </source>
</evidence>
<keyword evidence="5" id="KW-1185">Reference proteome</keyword>
<reference evidence="4 5" key="2">
    <citation type="journal article" date="2005" name="Science">
        <title>The genome of the African trypanosome Trypanosoma brucei.</title>
        <authorList>
            <person name="Berriman M."/>
            <person name="Ghedin E."/>
            <person name="Hertz-Fowler C."/>
            <person name="Blandin G."/>
            <person name="Renauld H."/>
            <person name="Bartholomeu D.C."/>
            <person name="Lennard N.J."/>
            <person name="Caler E."/>
            <person name="Hamlin N.E."/>
            <person name="Haas B."/>
            <person name="Bohme U."/>
            <person name="Hannick L."/>
            <person name="Aslett M.A."/>
            <person name="Shallom J."/>
            <person name="Marcello L."/>
            <person name="Hou L."/>
            <person name="Wickstead B."/>
            <person name="Alsmark U.C."/>
            <person name="Arrowsmith C."/>
            <person name="Atkin R.J."/>
            <person name="Barron A.J."/>
            <person name="Bringaud F."/>
            <person name="Brooks K."/>
            <person name="Carrington M."/>
            <person name="Cherevach I."/>
            <person name="Chillingworth T.J."/>
            <person name="Churcher C."/>
            <person name="Clark L.N."/>
            <person name="Corton C.H."/>
            <person name="Cronin A."/>
            <person name="Davies R.M."/>
            <person name="Doggett J."/>
            <person name="Djikeng A."/>
            <person name="Feldblyum T."/>
            <person name="Field M.C."/>
            <person name="Fraser A."/>
            <person name="Goodhead I."/>
            <person name="Hance Z."/>
            <person name="Harper D."/>
            <person name="Harris B.R."/>
            <person name="Hauser H."/>
            <person name="Hostetler J."/>
            <person name="Ivens A."/>
            <person name="Jagels K."/>
            <person name="Johnson D."/>
            <person name="Johnson J."/>
            <person name="Jones K."/>
            <person name="Kerhornou A.X."/>
            <person name="Koo H."/>
            <person name="Larke N."/>
            <person name="Landfear S."/>
            <person name="Larkin C."/>
            <person name="Leech V."/>
            <person name="Line A."/>
            <person name="Lord A."/>
            <person name="Macleod A."/>
            <person name="Mooney P.J."/>
            <person name="Moule S."/>
            <person name="Martin D.M."/>
            <person name="Morgan G.W."/>
            <person name="Mungall K."/>
            <person name="Norbertczak H."/>
            <person name="Ormond D."/>
            <person name="Pai G."/>
            <person name="Peacock C.S."/>
            <person name="Peterson J."/>
            <person name="Quail M.A."/>
            <person name="Rabbinowitsch E."/>
            <person name="Rajandream M.A."/>
            <person name="Reitter C."/>
            <person name="Salzberg S.L."/>
            <person name="Sanders M."/>
            <person name="Schobel S."/>
            <person name="Sharp S."/>
            <person name="Simmonds M."/>
            <person name="Simpson A.J."/>
            <person name="Tallon L."/>
            <person name="Turner C.M."/>
            <person name="Tait A."/>
            <person name="Tivey A.R."/>
            <person name="Van Aken S."/>
            <person name="Walker D."/>
            <person name="Wanless D."/>
            <person name="Wang S."/>
            <person name="White B."/>
            <person name="White O."/>
            <person name="Whitehead S."/>
            <person name="Woodward J."/>
            <person name="Wortman J."/>
            <person name="Adams M.D."/>
            <person name="Embley T.M."/>
            <person name="Gull K."/>
            <person name="Ullu E."/>
            <person name="Barry J.D."/>
            <person name="Fairlamb A.H."/>
            <person name="Opperdoes F."/>
            <person name="Barrell B.G."/>
            <person name="Donelson J.E."/>
            <person name="Hall N."/>
            <person name="Fraser C.M."/>
            <person name="Melville S.E."/>
            <person name="El-Sayed N.M."/>
        </authorList>
    </citation>
    <scope>NUCLEOTIDE SEQUENCE [LARGE SCALE GENOMIC DNA]</scope>
    <source>
        <strain evidence="4 5">927/4 GUTat10.1</strain>
    </source>
</reference>
<feature type="compositionally biased region" description="Basic and acidic residues" evidence="2">
    <location>
        <begin position="67"/>
        <end position="85"/>
    </location>
</feature>